<organism evidence="2 3">
    <name type="scientific">Riemerella anatipestifer</name>
    <name type="common">Moraxella anatipestifer</name>
    <dbReference type="NCBI Taxonomy" id="34085"/>
    <lineage>
        <taxon>Bacteria</taxon>
        <taxon>Pseudomonadati</taxon>
        <taxon>Bacteroidota</taxon>
        <taxon>Flavobacteriia</taxon>
        <taxon>Flavobacteriales</taxon>
        <taxon>Weeksellaceae</taxon>
        <taxon>Riemerella</taxon>
    </lineage>
</organism>
<evidence type="ECO:0000313" key="3">
    <source>
        <dbReference type="Proteomes" id="UP000189883"/>
    </source>
</evidence>
<proteinExistence type="predicted"/>
<sequence>MVKTLMIDCYHWSFILKNMIMKKIVLVGLGLVFGLSSAQINIQFENTRFGVSGGVNYSGVKNAHNPSGKRLGFQVGALALIPADNDDQLYLQPEIQYYQAGETGYTKKGGGDKNTKYYNDYISVPIYVKGYFSEAESEFFGMFGPRFNFLINQTVESPSRQVYTIEGNDPRYPHLNGKASSFNFGLGVGLGFSYKRQLEVAVKYDLGLSNTYRNMVESYTGDLNTEKKKSEQVLSVTLNYIFE</sequence>
<dbReference type="Pfam" id="PF13568">
    <property type="entry name" value="OMP_b-brl_2"/>
    <property type="match status" value="1"/>
</dbReference>
<dbReference type="Proteomes" id="UP000189883">
    <property type="component" value="Chromosome"/>
</dbReference>
<evidence type="ECO:0000259" key="1">
    <source>
        <dbReference type="Pfam" id="PF13568"/>
    </source>
</evidence>
<reference evidence="2 3" key="1">
    <citation type="submission" date="2015-06" db="EMBL/GenBank/DDBJ databases">
        <title>R. anatipestifer strain HXb2 is the most virulent strain so far, and the genome sequence would help us uncover the pathogenesis.</title>
        <authorList>
            <person name="Hu Q."/>
            <person name="Qi J."/>
            <person name="Bo H."/>
            <person name="Liu G."/>
            <person name="Tao M."/>
            <person name="Ding Y."/>
            <person name="Xue Y."/>
        </authorList>
    </citation>
    <scope>NUCLEOTIDE SEQUENCE [LARGE SCALE GENOMIC DNA]</scope>
    <source>
        <strain evidence="2 3">HXb2</strain>
    </source>
</reference>
<dbReference type="EMBL" id="CP011859">
    <property type="protein sequence ID" value="AQY21413.1"/>
    <property type="molecule type" value="Genomic_DNA"/>
</dbReference>
<accession>A0A1S7DQM0</accession>
<evidence type="ECO:0000313" key="2">
    <source>
        <dbReference type="EMBL" id="AQY21413.1"/>
    </source>
</evidence>
<gene>
    <name evidence="2" type="ORF">AB406_0455</name>
</gene>
<protein>
    <recommendedName>
        <fullName evidence="1">Outer membrane protein beta-barrel domain-containing protein</fullName>
    </recommendedName>
</protein>
<feature type="domain" description="Outer membrane protein beta-barrel" evidence="1">
    <location>
        <begin position="46"/>
        <end position="212"/>
    </location>
</feature>
<name>A0A1S7DQM0_RIEAN</name>
<dbReference type="InterPro" id="IPR025665">
    <property type="entry name" value="Beta-barrel_OMP_2"/>
</dbReference>
<dbReference type="AlphaFoldDB" id="A0A1S7DQM0"/>